<dbReference type="EMBL" id="GBXM01081717">
    <property type="protein sequence ID" value="JAH26860.1"/>
    <property type="molecule type" value="Transcribed_RNA"/>
</dbReference>
<dbReference type="AlphaFoldDB" id="A0A0E9REH0"/>
<feature type="transmembrane region" description="Helical" evidence="1">
    <location>
        <begin position="21"/>
        <end position="39"/>
    </location>
</feature>
<evidence type="ECO:0000313" key="2">
    <source>
        <dbReference type="EMBL" id="JAH26860.1"/>
    </source>
</evidence>
<reference evidence="2" key="2">
    <citation type="journal article" date="2015" name="Fish Shellfish Immunol.">
        <title>Early steps in the European eel (Anguilla anguilla)-Vibrio vulnificus interaction in the gills: Role of the RtxA13 toxin.</title>
        <authorList>
            <person name="Callol A."/>
            <person name="Pajuelo D."/>
            <person name="Ebbesson L."/>
            <person name="Teles M."/>
            <person name="MacKenzie S."/>
            <person name="Amaro C."/>
        </authorList>
    </citation>
    <scope>NUCLEOTIDE SEQUENCE</scope>
</reference>
<reference evidence="2" key="1">
    <citation type="submission" date="2014-11" db="EMBL/GenBank/DDBJ databases">
        <authorList>
            <person name="Amaro Gonzalez C."/>
        </authorList>
    </citation>
    <scope>NUCLEOTIDE SEQUENCE</scope>
</reference>
<protein>
    <submittedName>
        <fullName evidence="2">Uncharacterized protein</fullName>
    </submittedName>
</protein>
<accession>A0A0E9REH0</accession>
<sequence>MEFMMKTETDSFGHKRPPEGTFHLFFTDILIIISFWQQLEI</sequence>
<keyword evidence="1" id="KW-1133">Transmembrane helix</keyword>
<keyword evidence="1" id="KW-0812">Transmembrane</keyword>
<name>A0A0E9REH0_ANGAN</name>
<organism evidence="2">
    <name type="scientific">Anguilla anguilla</name>
    <name type="common">European freshwater eel</name>
    <name type="synonym">Muraena anguilla</name>
    <dbReference type="NCBI Taxonomy" id="7936"/>
    <lineage>
        <taxon>Eukaryota</taxon>
        <taxon>Metazoa</taxon>
        <taxon>Chordata</taxon>
        <taxon>Craniata</taxon>
        <taxon>Vertebrata</taxon>
        <taxon>Euteleostomi</taxon>
        <taxon>Actinopterygii</taxon>
        <taxon>Neopterygii</taxon>
        <taxon>Teleostei</taxon>
        <taxon>Anguilliformes</taxon>
        <taxon>Anguillidae</taxon>
        <taxon>Anguilla</taxon>
    </lineage>
</organism>
<keyword evidence="1" id="KW-0472">Membrane</keyword>
<proteinExistence type="predicted"/>
<evidence type="ECO:0000256" key="1">
    <source>
        <dbReference type="SAM" id="Phobius"/>
    </source>
</evidence>